<evidence type="ECO:0000313" key="3">
    <source>
        <dbReference type="Proteomes" id="UP000199612"/>
    </source>
</evidence>
<organism evidence="2 3">
    <name type="scientific">Alkalibacterium subtropicum</name>
    <dbReference type="NCBI Taxonomy" id="753702"/>
    <lineage>
        <taxon>Bacteria</taxon>
        <taxon>Bacillati</taxon>
        <taxon>Bacillota</taxon>
        <taxon>Bacilli</taxon>
        <taxon>Lactobacillales</taxon>
        <taxon>Carnobacteriaceae</taxon>
        <taxon>Alkalibacterium</taxon>
    </lineage>
</organism>
<name>A0A1I1J2N8_9LACT</name>
<evidence type="ECO:0000313" key="2">
    <source>
        <dbReference type="EMBL" id="SFC42282.1"/>
    </source>
</evidence>
<keyword evidence="3" id="KW-1185">Reference proteome</keyword>
<dbReference type="Proteomes" id="UP000199612">
    <property type="component" value="Unassembled WGS sequence"/>
</dbReference>
<gene>
    <name evidence="2" type="ORF">SAMN04488102_106115</name>
</gene>
<feature type="compositionally biased region" description="Acidic residues" evidence="1">
    <location>
        <begin position="30"/>
        <end position="44"/>
    </location>
</feature>
<dbReference type="AlphaFoldDB" id="A0A1I1J2N8"/>
<sequence>MLLVGCDRETNAVEIEGDLPEIENPRENATEEEIEEQEEDKESE</sequence>
<proteinExistence type="predicted"/>
<feature type="compositionally biased region" description="Basic and acidic residues" evidence="1">
    <location>
        <begin position="1"/>
        <end position="11"/>
    </location>
</feature>
<evidence type="ECO:0000256" key="1">
    <source>
        <dbReference type="SAM" id="MobiDB-lite"/>
    </source>
</evidence>
<dbReference type="EMBL" id="FOLT01000006">
    <property type="protein sequence ID" value="SFC42282.1"/>
    <property type="molecule type" value="Genomic_DNA"/>
</dbReference>
<protein>
    <submittedName>
        <fullName evidence="2">Uncharacterized protein</fullName>
    </submittedName>
</protein>
<accession>A0A1I1J2N8</accession>
<feature type="region of interest" description="Disordered" evidence="1">
    <location>
        <begin position="1"/>
        <end position="44"/>
    </location>
</feature>
<reference evidence="3" key="1">
    <citation type="submission" date="2016-10" db="EMBL/GenBank/DDBJ databases">
        <authorList>
            <person name="Varghese N."/>
            <person name="Submissions S."/>
        </authorList>
    </citation>
    <scope>NUCLEOTIDE SEQUENCE [LARGE SCALE GENOMIC DNA]</scope>
    <source>
        <strain evidence="3">DSM 23664</strain>
    </source>
</reference>